<evidence type="ECO:0000313" key="4">
    <source>
        <dbReference type="Proteomes" id="UP000287972"/>
    </source>
</evidence>
<keyword evidence="4" id="KW-1185">Reference proteome</keyword>
<proteinExistence type="predicted"/>
<dbReference type="PANTHER" id="PTHR48081:SF33">
    <property type="entry name" value="KYNURENINE FORMAMIDASE"/>
    <property type="match status" value="1"/>
</dbReference>
<accession>A0A428P886</accession>
<gene>
    <name evidence="3" type="ORF">CEP51_015529</name>
</gene>
<dbReference type="InterPro" id="IPR050300">
    <property type="entry name" value="GDXG_lipolytic_enzyme"/>
</dbReference>
<dbReference type="InterPro" id="IPR029058">
    <property type="entry name" value="AB_hydrolase_fold"/>
</dbReference>
<dbReference type="Proteomes" id="UP000287972">
    <property type="component" value="Unassembled WGS sequence"/>
</dbReference>
<dbReference type="SUPFAM" id="SSF53474">
    <property type="entry name" value="alpha/beta-Hydrolases"/>
    <property type="match status" value="1"/>
</dbReference>
<protein>
    <recommendedName>
        <fullName evidence="2">BD-FAE-like domain-containing protein</fullName>
    </recommendedName>
</protein>
<evidence type="ECO:0000259" key="2">
    <source>
        <dbReference type="Pfam" id="PF20434"/>
    </source>
</evidence>
<dbReference type="PANTHER" id="PTHR48081">
    <property type="entry name" value="AB HYDROLASE SUPERFAMILY PROTEIN C4A8.06C"/>
    <property type="match status" value="1"/>
</dbReference>
<name>A0A428P886_9HYPO</name>
<organism evidence="3 4">
    <name type="scientific">Fusarium floridanum</name>
    <dbReference type="NCBI Taxonomy" id="1325733"/>
    <lineage>
        <taxon>Eukaryota</taxon>
        <taxon>Fungi</taxon>
        <taxon>Dikarya</taxon>
        <taxon>Ascomycota</taxon>
        <taxon>Pezizomycotina</taxon>
        <taxon>Sordariomycetes</taxon>
        <taxon>Hypocreomycetidae</taxon>
        <taxon>Hypocreales</taxon>
        <taxon>Nectriaceae</taxon>
        <taxon>Fusarium</taxon>
        <taxon>Fusarium solani species complex</taxon>
    </lineage>
</organism>
<sequence length="318" mass="35154">MDQIADLGSLELYDQVTPTGQICATLITSQAAAINATKRETFSYGPHERHELDLYTPYPGTSNPSDAGNCPLLVFLYGGGFASGDKVFDLIPGDLVYPNLGSFFADVLGYETVVINYRLTKHGARFPRGADDLDLALKWLDKHYEAQGAKDVYIMGNSAGGVHLTTWLFQPEYAKSIKWLVEGTGTLKLKAAIPLSCPFTWPQYVIDSKVGESVKGYYGDEHSVTENASLLLARRALASAPKDTVWPPILTIVAAMDPEDIRDSGKDFVKLWSAAGHRSEYRVLQGHNHFTTVWALRCGVPAFEKWAYDLGEWLKELK</sequence>
<evidence type="ECO:0000256" key="1">
    <source>
        <dbReference type="ARBA" id="ARBA00022801"/>
    </source>
</evidence>
<keyword evidence="1" id="KW-0378">Hydrolase</keyword>
<dbReference type="InterPro" id="IPR049492">
    <property type="entry name" value="BD-FAE-like_dom"/>
</dbReference>
<evidence type="ECO:0000313" key="3">
    <source>
        <dbReference type="EMBL" id="RSL49226.1"/>
    </source>
</evidence>
<dbReference type="Pfam" id="PF20434">
    <property type="entry name" value="BD-FAE"/>
    <property type="match status" value="1"/>
</dbReference>
<dbReference type="AlphaFoldDB" id="A0A428P886"/>
<feature type="domain" description="BD-FAE-like" evidence="2">
    <location>
        <begin position="64"/>
        <end position="165"/>
    </location>
</feature>
<dbReference type="Gene3D" id="3.40.50.1820">
    <property type="entry name" value="alpha/beta hydrolase"/>
    <property type="match status" value="1"/>
</dbReference>
<dbReference type="GO" id="GO:0016787">
    <property type="term" value="F:hydrolase activity"/>
    <property type="evidence" value="ECO:0007669"/>
    <property type="project" value="UniProtKB-KW"/>
</dbReference>
<dbReference type="EMBL" id="NKCL01000852">
    <property type="protein sequence ID" value="RSL49226.1"/>
    <property type="molecule type" value="Genomic_DNA"/>
</dbReference>
<reference evidence="3 4" key="1">
    <citation type="submission" date="2017-06" db="EMBL/GenBank/DDBJ databases">
        <title>Comparative genomic analysis of Ambrosia Fusariam Clade fungi.</title>
        <authorList>
            <person name="Stajich J.E."/>
            <person name="Carrillo J."/>
            <person name="Kijimoto T."/>
            <person name="Eskalen A."/>
            <person name="O'Donnell K."/>
            <person name="Kasson M."/>
        </authorList>
    </citation>
    <scope>NUCLEOTIDE SEQUENCE [LARGE SCALE GENOMIC DNA]</scope>
    <source>
        <strain evidence="3 4">NRRL62606</strain>
    </source>
</reference>
<comment type="caution">
    <text evidence="3">The sequence shown here is derived from an EMBL/GenBank/DDBJ whole genome shotgun (WGS) entry which is preliminary data.</text>
</comment>